<evidence type="ECO:0000256" key="8">
    <source>
        <dbReference type="ARBA" id="ARBA00023136"/>
    </source>
</evidence>
<dbReference type="InterPro" id="IPR005805">
    <property type="entry name" value="Rieske_Fe-S_prot_C"/>
</dbReference>
<keyword evidence="8 10" id="KW-0472">Membrane</keyword>
<comment type="miscellaneous">
    <text evidence="10">The Rieske protein is a high potential 2Fe-2S protein.</text>
</comment>
<evidence type="ECO:0000256" key="5">
    <source>
        <dbReference type="ARBA" id="ARBA00022989"/>
    </source>
</evidence>
<comment type="subcellular location">
    <subcellularLocation>
        <location evidence="1">Membrane</location>
        <topology evidence="1">Single-pass membrane protein</topology>
    </subcellularLocation>
</comment>
<keyword evidence="6" id="KW-0408">Iron</keyword>
<evidence type="ECO:0000256" key="2">
    <source>
        <dbReference type="ARBA" id="ARBA00022692"/>
    </source>
</evidence>
<feature type="transmembrane region" description="Helical" evidence="10">
    <location>
        <begin position="23"/>
        <end position="44"/>
    </location>
</feature>
<dbReference type="InterPro" id="IPR036922">
    <property type="entry name" value="Rieske_2Fe-2S_sf"/>
</dbReference>
<evidence type="ECO:0000256" key="7">
    <source>
        <dbReference type="ARBA" id="ARBA00023014"/>
    </source>
</evidence>
<dbReference type="InterPro" id="IPR017941">
    <property type="entry name" value="Rieske_2Fe-2S"/>
</dbReference>
<dbReference type="InterPro" id="IPR006317">
    <property type="entry name" value="Ubiquinol_cyt_c_Rdtase_Fe-S-su"/>
</dbReference>
<evidence type="ECO:0000256" key="4">
    <source>
        <dbReference type="ARBA" id="ARBA00022723"/>
    </source>
</evidence>
<evidence type="ECO:0000256" key="10">
    <source>
        <dbReference type="RuleBase" id="RU004494"/>
    </source>
</evidence>
<keyword evidence="10" id="KW-0249">Electron transport</keyword>
<evidence type="ECO:0000256" key="1">
    <source>
        <dbReference type="ARBA" id="ARBA00004167"/>
    </source>
</evidence>
<comment type="subunit">
    <text evidence="11">The main subunits of complex b-c1 are: cytochrome b, cytochrome c1 and the Rieske protein.</text>
</comment>
<evidence type="ECO:0000259" key="12">
    <source>
        <dbReference type="PROSITE" id="PS51296"/>
    </source>
</evidence>
<dbReference type="Proteomes" id="UP001168167">
    <property type="component" value="Unassembled WGS sequence"/>
</dbReference>
<dbReference type="EMBL" id="JANQAO010000001">
    <property type="protein sequence ID" value="MDM5146812.1"/>
    <property type="molecule type" value="Genomic_DNA"/>
</dbReference>
<evidence type="ECO:0000256" key="3">
    <source>
        <dbReference type="ARBA" id="ARBA00022714"/>
    </source>
</evidence>
<keyword evidence="9" id="KW-1015">Disulfide bond</keyword>
<keyword evidence="3" id="KW-0001">2Fe-2S</keyword>
<evidence type="ECO:0000313" key="13">
    <source>
        <dbReference type="EMBL" id="MDM5146812.1"/>
    </source>
</evidence>
<dbReference type="PRINTS" id="PR00162">
    <property type="entry name" value="RIESKE"/>
</dbReference>
<comment type="caution">
    <text evidence="13">The sequence shown here is derived from an EMBL/GenBank/DDBJ whole genome shotgun (WGS) entry which is preliminary data.</text>
</comment>
<proteinExistence type="predicted"/>
<keyword evidence="10" id="KW-0813">Transport</keyword>
<dbReference type="PROSITE" id="PS51296">
    <property type="entry name" value="RIESKE"/>
    <property type="match status" value="1"/>
</dbReference>
<dbReference type="NCBIfam" id="TIGR01416">
    <property type="entry name" value="Rieske_proteo"/>
    <property type="match status" value="1"/>
</dbReference>
<gene>
    <name evidence="13" type="primary">petA</name>
    <name evidence="13" type="ORF">NQX30_00200</name>
</gene>
<dbReference type="Gene3D" id="2.102.10.10">
    <property type="entry name" value="Rieske [2Fe-2S] iron-sulphur domain"/>
    <property type="match status" value="1"/>
</dbReference>
<reference evidence="13" key="2">
    <citation type="journal article" date="2023" name="Microbiome">
        <title>Synthase-selected sorting approach identifies a beta-lactone synthase in a nudibranch symbiotic bacterium.</title>
        <authorList>
            <person name="Dzunkova M."/>
            <person name="La Clair J.J."/>
            <person name="Tyml T."/>
            <person name="Doud D."/>
            <person name="Schulz F."/>
            <person name="Piquer-Esteban S."/>
            <person name="Porcel Sanchis D."/>
            <person name="Osborn A."/>
            <person name="Robinson D."/>
            <person name="Louie K.B."/>
            <person name="Bowen B.P."/>
            <person name="Bowers R.M."/>
            <person name="Lee J."/>
            <person name="Arnau V."/>
            <person name="Diaz-Villanueva W."/>
            <person name="Stepanauskas R."/>
            <person name="Gosliner T."/>
            <person name="Date S.V."/>
            <person name="Northen T.R."/>
            <person name="Cheng J.F."/>
            <person name="Burkart M.D."/>
            <person name="Woyke T."/>
        </authorList>
    </citation>
    <scope>NUCLEOTIDE SEQUENCE</scope>
    <source>
        <strain evidence="13">Df01</strain>
    </source>
</reference>
<dbReference type="EC" id="7.1.1.8" evidence="10"/>
<protein>
    <recommendedName>
        <fullName evidence="10">Ubiquinol-cytochrome c reductase iron-sulfur subunit</fullName>
        <ecNumber evidence="10">7.1.1.8</ecNumber>
    </recommendedName>
</protein>
<feature type="domain" description="Rieske" evidence="12">
    <location>
        <begin position="95"/>
        <end position="188"/>
    </location>
</feature>
<dbReference type="SUPFAM" id="SSF50022">
    <property type="entry name" value="ISP domain"/>
    <property type="match status" value="1"/>
</dbReference>
<sequence>MKEKSAPDLDGGKKSTVNTGRRVLLNVSSVVGGVGGLSILAPFFSSLRPSRRTQAAGAPVTVSLKDIDEGTMKVVLWRQKPIWILRRNEFMIESLENKNEENLLDPSSENAQQPEYCKNKTRSINPEYFVAVGLCTHLGCSPGEAKKGFLCACHGSFFDFAGRVVKGSPAPKNLFIPPHHYDNDGNIVIGMDASIA</sequence>
<dbReference type="CDD" id="cd03470">
    <property type="entry name" value="Rieske_cytochrome_bc1"/>
    <property type="match status" value="1"/>
</dbReference>
<name>A0ABT7QJL4_9GAMM</name>
<evidence type="ECO:0000256" key="9">
    <source>
        <dbReference type="ARBA" id="ARBA00023157"/>
    </source>
</evidence>
<evidence type="ECO:0000256" key="11">
    <source>
        <dbReference type="RuleBase" id="RU004497"/>
    </source>
</evidence>
<organism evidence="13 14">
    <name type="scientific">Candidatus Doriopsillibacter californiensis</name>
    <dbReference type="NCBI Taxonomy" id="2970740"/>
    <lineage>
        <taxon>Bacteria</taxon>
        <taxon>Pseudomonadati</taxon>
        <taxon>Pseudomonadota</taxon>
        <taxon>Gammaproteobacteria</taxon>
        <taxon>Candidatus Tethybacterales</taxon>
        <taxon>Candidatus Persebacteraceae</taxon>
        <taxon>Candidatus Doriopsillibacter</taxon>
    </lineage>
</organism>
<dbReference type="InterPro" id="IPR014349">
    <property type="entry name" value="Rieske_Fe-S_prot"/>
</dbReference>
<keyword evidence="14" id="KW-1185">Reference proteome</keyword>
<reference evidence="13" key="1">
    <citation type="submission" date="2022-08" db="EMBL/GenBank/DDBJ databases">
        <authorList>
            <person name="Dzunkova M."/>
            <person name="La Clair J."/>
            <person name="Tyml T."/>
            <person name="Doud D."/>
            <person name="Schulz F."/>
            <person name="Piquer S."/>
            <person name="Porcel Sanchis D."/>
            <person name="Osborn A."/>
            <person name="Robinson D."/>
            <person name="Louie K.B."/>
            <person name="Bowen B.P."/>
            <person name="Bowers R."/>
            <person name="Lee J."/>
            <person name="Arnau Llombart V."/>
            <person name="Diaz Villanueva W."/>
            <person name="Gosliner T."/>
            <person name="Northen T."/>
            <person name="Cheng J.-F."/>
            <person name="Burkart M.D."/>
            <person name="Woyke T."/>
        </authorList>
    </citation>
    <scope>NUCLEOTIDE SEQUENCE</scope>
    <source>
        <strain evidence="13">Df01</strain>
    </source>
</reference>
<keyword evidence="4" id="KW-0479">Metal-binding</keyword>
<comment type="cofactor">
    <cofactor evidence="10">
        <name>[2Fe-2S] cluster</name>
        <dbReference type="ChEBI" id="CHEBI:190135"/>
    </cofactor>
    <text evidence="10">Binds 1 [2Fe-2S] cluster per subunit.</text>
</comment>
<dbReference type="Pfam" id="PF00355">
    <property type="entry name" value="Rieske"/>
    <property type="match status" value="1"/>
</dbReference>
<comment type="catalytic activity">
    <reaction evidence="10">
        <text>a quinol + 2 Fe(III)-[cytochrome c](out) = a quinone + 2 Fe(II)-[cytochrome c](out) + 2 H(+)(out)</text>
        <dbReference type="Rhea" id="RHEA:11484"/>
        <dbReference type="Rhea" id="RHEA-COMP:10350"/>
        <dbReference type="Rhea" id="RHEA-COMP:14399"/>
        <dbReference type="ChEBI" id="CHEBI:15378"/>
        <dbReference type="ChEBI" id="CHEBI:24646"/>
        <dbReference type="ChEBI" id="CHEBI:29033"/>
        <dbReference type="ChEBI" id="CHEBI:29034"/>
        <dbReference type="ChEBI" id="CHEBI:132124"/>
        <dbReference type="EC" id="7.1.1.8"/>
    </reaction>
</comment>
<keyword evidence="5 10" id="KW-1133">Transmembrane helix</keyword>
<evidence type="ECO:0000313" key="14">
    <source>
        <dbReference type="Proteomes" id="UP001168167"/>
    </source>
</evidence>
<keyword evidence="2 10" id="KW-0812">Transmembrane</keyword>
<keyword evidence="7" id="KW-0411">Iron-sulfur</keyword>
<dbReference type="PANTHER" id="PTHR10134">
    <property type="entry name" value="CYTOCHROME B-C1 COMPLEX SUBUNIT RIESKE, MITOCHONDRIAL"/>
    <property type="match status" value="1"/>
</dbReference>
<accession>A0ABT7QJL4</accession>
<evidence type="ECO:0000256" key="6">
    <source>
        <dbReference type="ARBA" id="ARBA00023004"/>
    </source>
</evidence>